<keyword evidence="2" id="KW-0812">Transmembrane</keyword>
<sequence>MLITIIFYATIAIITLFNLTFGCSNRSNRKGKSDKNVPKKENGASAKKQKILQDIIPMEKNKPKRKCRRYATNKFHIRKNGSIKELATATSNYFLPSSLNSIQVKQREQRTLYGISDTVAFGKIKRFQKIFKDEDVVEEEDYRGIFTIVSKDYDNDKNIITLVSSNEKKPTVPEDDQMVAFIHKKRKIYGINTQNINK</sequence>
<evidence type="ECO:0000313" key="3">
    <source>
        <dbReference type="Proteomes" id="UP000035681"/>
    </source>
</evidence>
<protein>
    <submittedName>
        <fullName evidence="4">Uncharacterized protein</fullName>
    </submittedName>
</protein>
<evidence type="ECO:0000313" key="4">
    <source>
        <dbReference type="WBParaSite" id="TCONS_00005319.p1"/>
    </source>
</evidence>
<reference evidence="4" key="1">
    <citation type="submission" date="2024-02" db="UniProtKB">
        <authorList>
            <consortium name="WormBaseParasite"/>
        </authorList>
    </citation>
    <scope>IDENTIFICATION</scope>
</reference>
<proteinExistence type="predicted"/>
<dbReference type="Proteomes" id="UP000035681">
    <property type="component" value="Unplaced"/>
</dbReference>
<keyword evidence="2" id="KW-0472">Membrane</keyword>
<evidence type="ECO:0000256" key="2">
    <source>
        <dbReference type="SAM" id="Phobius"/>
    </source>
</evidence>
<evidence type="ECO:0000256" key="1">
    <source>
        <dbReference type="SAM" id="MobiDB-lite"/>
    </source>
</evidence>
<feature type="transmembrane region" description="Helical" evidence="2">
    <location>
        <begin position="6"/>
        <end position="23"/>
    </location>
</feature>
<dbReference type="AlphaFoldDB" id="A0AAF5D246"/>
<feature type="region of interest" description="Disordered" evidence="1">
    <location>
        <begin position="27"/>
        <end position="47"/>
    </location>
</feature>
<keyword evidence="3" id="KW-1185">Reference proteome</keyword>
<feature type="compositionally biased region" description="Basic and acidic residues" evidence="1">
    <location>
        <begin position="31"/>
        <end position="42"/>
    </location>
</feature>
<accession>A0AAF5D246</accession>
<name>A0AAF5D246_STRER</name>
<keyword evidence="2" id="KW-1133">Transmembrane helix</keyword>
<dbReference type="WBParaSite" id="TCONS_00005319.p1">
    <property type="protein sequence ID" value="TCONS_00005319.p1"/>
    <property type="gene ID" value="XLOC_003634"/>
</dbReference>
<organism evidence="3 4">
    <name type="scientific">Strongyloides stercoralis</name>
    <name type="common">Threadworm</name>
    <dbReference type="NCBI Taxonomy" id="6248"/>
    <lineage>
        <taxon>Eukaryota</taxon>
        <taxon>Metazoa</taxon>
        <taxon>Ecdysozoa</taxon>
        <taxon>Nematoda</taxon>
        <taxon>Chromadorea</taxon>
        <taxon>Rhabditida</taxon>
        <taxon>Tylenchina</taxon>
        <taxon>Panagrolaimomorpha</taxon>
        <taxon>Strongyloidoidea</taxon>
        <taxon>Strongyloididae</taxon>
        <taxon>Strongyloides</taxon>
    </lineage>
</organism>